<evidence type="ECO:0000256" key="4">
    <source>
        <dbReference type="SAM" id="Coils"/>
    </source>
</evidence>
<feature type="domain" description="ABC transporter" evidence="5">
    <location>
        <begin position="3"/>
        <end position="258"/>
    </location>
</feature>
<feature type="coiled-coil region" evidence="4">
    <location>
        <begin position="555"/>
        <end position="622"/>
    </location>
</feature>
<keyword evidence="4" id="KW-0175">Coiled coil</keyword>
<dbReference type="FunFam" id="3.40.50.300:FF:000011">
    <property type="entry name" value="Putative ABC transporter ATP-binding component"/>
    <property type="match status" value="1"/>
</dbReference>
<dbReference type="SMART" id="SM00382">
    <property type="entry name" value="AAA"/>
    <property type="match status" value="2"/>
</dbReference>
<dbReference type="InterPro" id="IPR032781">
    <property type="entry name" value="ABC_tran_Xtn"/>
</dbReference>
<dbReference type="CDD" id="cd03221">
    <property type="entry name" value="ABCF_EF-3"/>
    <property type="match status" value="2"/>
</dbReference>
<dbReference type="GO" id="GO:0005524">
    <property type="term" value="F:ATP binding"/>
    <property type="evidence" value="ECO:0007669"/>
    <property type="project" value="UniProtKB-KW"/>
</dbReference>
<evidence type="ECO:0000313" key="6">
    <source>
        <dbReference type="EMBL" id="SHH11155.1"/>
    </source>
</evidence>
<name>A0A1M5QAN8_9FIRM</name>
<dbReference type="Proteomes" id="UP000184032">
    <property type="component" value="Unassembled WGS sequence"/>
</dbReference>
<dbReference type="EMBL" id="FQXI01000002">
    <property type="protein sequence ID" value="SHH11155.1"/>
    <property type="molecule type" value="Genomic_DNA"/>
</dbReference>
<dbReference type="GO" id="GO:0016887">
    <property type="term" value="F:ATP hydrolysis activity"/>
    <property type="evidence" value="ECO:0007669"/>
    <property type="project" value="InterPro"/>
</dbReference>
<evidence type="ECO:0000256" key="3">
    <source>
        <dbReference type="ARBA" id="ARBA00022840"/>
    </source>
</evidence>
<dbReference type="RefSeq" id="WP_073183575.1">
    <property type="nucleotide sequence ID" value="NZ_FQXI01000002.1"/>
</dbReference>
<dbReference type="PANTHER" id="PTHR42855:SF2">
    <property type="entry name" value="DRUG RESISTANCE ABC TRANSPORTER,ATP-BINDING PROTEIN"/>
    <property type="match status" value="1"/>
</dbReference>
<dbReference type="Pfam" id="PF00005">
    <property type="entry name" value="ABC_tran"/>
    <property type="match status" value="2"/>
</dbReference>
<dbReference type="SUPFAM" id="SSF52540">
    <property type="entry name" value="P-loop containing nucleoside triphosphate hydrolases"/>
    <property type="match status" value="2"/>
</dbReference>
<dbReference type="InterPro" id="IPR017871">
    <property type="entry name" value="ABC_transporter-like_CS"/>
</dbReference>
<dbReference type="GO" id="GO:0003677">
    <property type="term" value="F:DNA binding"/>
    <property type="evidence" value="ECO:0007669"/>
    <property type="project" value="InterPro"/>
</dbReference>
<dbReference type="PANTHER" id="PTHR42855">
    <property type="entry name" value="ABC TRANSPORTER ATP-BINDING SUBUNIT"/>
    <property type="match status" value="1"/>
</dbReference>
<evidence type="ECO:0000256" key="2">
    <source>
        <dbReference type="ARBA" id="ARBA00022741"/>
    </source>
</evidence>
<dbReference type="InterPro" id="IPR027417">
    <property type="entry name" value="P-loop_NTPase"/>
</dbReference>
<dbReference type="FunFam" id="3.40.50.300:FF:000309">
    <property type="entry name" value="ABC transporter ATP-binding protein"/>
    <property type="match status" value="1"/>
</dbReference>
<dbReference type="InterPro" id="IPR003439">
    <property type="entry name" value="ABC_transporter-like_ATP-bd"/>
</dbReference>
<dbReference type="PROSITE" id="PS00211">
    <property type="entry name" value="ABC_TRANSPORTER_1"/>
    <property type="match status" value="1"/>
</dbReference>
<dbReference type="InterPro" id="IPR051309">
    <property type="entry name" value="ABCF_ATPase"/>
</dbReference>
<dbReference type="Gene3D" id="3.40.50.300">
    <property type="entry name" value="P-loop containing nucleotide triphosphate hydrolases"/>
    <property type="match status" value="2"/>
</dbReference>
<organism evidence="6 7">
    <name type="scientific">Anaerosphaera aminiphila DSM 21120</name>
    <dbReference type="NCBI Taxonomy" id="1120995"/>
    <lineage>
        <taxon>Bacteria</taxon>
        <taxon>Bacillati</taxon>
        <taxon>Bacillota</taxon>
        <taxon>Tissierellia</taxon>
        <taxon>Tissierellales</taxon>
        <taxon>Peptoniphilaceae</taxon>
        <taxon>Anaerosphaera</taxon>
    </lineage>
</organism>
<evidence type="ECO:0000259" key="5">
    <source>
        <dbReference type="PROSITE" id="PS50893"/>
    </source>
</evidence>
<sequence>MLLSISNISKSYITNPILDDISLIVEDRDKIGLIGINGSGKTTLFNIITEEISKDSGTIFKPKDLKVGYLKQQLHNDSTSSIYEECEKIFLPLINMEIEIRELEIKISNVDSLDFEKNMQRYGHLQEKFQELGGYQYPSKIRGTLIGLGFKTEDFERKVDQLSGGQKSRLALAKLLLTEPDLLLLDEPTNHLDISAISWLEKYLKDFNGAAIIISHDRYFLNNIVNKIALLEHHKLTTFRGNYSEYSKQRKIQLELFKKQFEDQQKEIKRQEQIIERYLGLGRERFIRQGKSRQKLLDKMKKLPPPQDVKKSTIRFSPKFESGQDVLKVVDLKKSFENSPLFENISFNIFKRDKVGLIGPNGVGKSTLFKILTHKTSATSGEVIFGSNVTIAYFDQEMESLSYDKTVIDEIWDEFPKLTHYEIRSYLAKFLFVGDDIFKVIEDLSGGEKGRVSILKIMLKGANLLLLDEPTNHLDIDSKEVLEEALNIYDGTVLSISHDRYFLNNTCNKILEMSANGISEYLGNYDYYLEKTTIDSDIEEEYISKTELANLKKREREDKALAKILRAKKKELEEQIKNLEEDISKIDIELSNPEIYENIEEVNKLSLERDNKSKELDKLYEKWFEQEEVQ</sequence>
<proteinExistence type="predicted"/>
<dbReference type="InterPro" id="IPR032524">
    <property type="entry name" value="ABC_tran_C"/>
</dbReference>
<feature type="domain" description="ABC transporter" evidence="5">
    <location>
        <begin position="327"/>
        <end position="540"/>
    </location>
</feature>
<dbReference type="AlphaFoldDB" id="A0A1M5QAN8"/>
<dbReference type="PROSITE" id="PS50893">
    <property type="entry name" value="ABC_TRANSPORTER_2"/>
    <property type="match status" value="2"/>
</dbReference>
<keyword evidence="1" id="KW-0677">Repeat</keyword>
<dbReference type="Pfam" id="PF12848">
    <property type="entry name" value="ABC_tran_Xtn"/>
    <property type="match status" value="1"/>
</dbReference>
<accession>A0A1M5QAN8</accession>
<dbReference type="Pfam" id="PF16326">
    <property type="entry name" value="ABC_tran_CTD"/>
    <property type="match status" value="1"/>
</dbReference>
<evidence type="ECO:0000313" key="7">
    <source>
        <dbReference type="Proteomes" id="UP000184032"/>
    </source>
</evidence>
<keyword evidence="2" id="KW-0547">Nucleotide-binding</keyword>
<dbReference type="STRING" id="1120995.SAMN02745245_00578"/>
<gene>
    <name evidence="6" type="ORF">SAMN02745245_00578</name>
</gene>
<protein>
    <submittedName>
        <fullName evidence="6">ATP-binding cassette, subfamily F, member 3</fullName>
    </submittedName>
</protein>
<keyword evidence="3 6" id="KW-0067">ATP-binding</keyword>
<reference evidence="6 7" key="1">
    <citation type="submission" date="2016-11" db="EMBL/GenBank/DDBJ databases">
        <authorList>
            <person name="Jaros S."/>
            <person name="Januszkiewicz K."/>
            <person name="Wedrychowicz H."/>
        </authorList>
    </citation>
    <scope>NUCLEOTIDE SEQUENCE [LARGE SCALE GENOMIC DNA]</scope>
    <source>
        <strain evidence="6 7">DSM 21120</strain>
    </source>
</reference>
<evidence type="ECO:0000256" key="1">
    <source>
        <dbReference type="ARBA" id="ARBA00022737"/>
    </source>
</evidence>
<dbReference type="OrthoDB" id="9801441at2"/>
<dbReference type="InterPro" id="IPR003593">
    <property type="entry name" value="AAA+_ATPase"/>
</dbReference>
<keyword evidence="7" id="KW-1185">Reference proteome</keyword>